<feature type="transmembrane region" description="Helical" evidence="1">
    <location>
        <begin position="99"/>
        <end position="132"/>
    </location>
</feature>
<name>A0A3B0ZIF0_9ZZZZ</name>
<keyword evidence="1" id="KW-0472">Membrane</keyword>
<feature type="transmembrane region" description="Helical" evidence="1">
    <location>
        <begin position="16"/>
        <end position="37"/>
    </location>
</feature>
<dbReference type="InterPro" id="IPR032531">
    <property type="entry name" value="DUF4956"/>
</dbReference>
<dbReference type="AlphaFoldDB" id="A0A3B0ZIF0"/>
<reference evidence="2" key="1">
    <citation type="submission" date="2018-06" db="EMBL/GenBank/DDBJ databases">
        <authorList>
            <person name="Zhirakovskaya E."/>
        </authorList>
    </citation>
    <scope>NUCLEOTIDE SEQUENCE</scope>
</reference>
<dbReference type="EMBL" id="UOFK01000226">
    <property type="protein sequence ID" value="VAW80476.1"/>
    <property type="molecule type" value="Genomic_DNA"/>
</dbReference>
<protein>
    <recommendedName>
        <fullName evidence="3">DUF4956 domain-containing protein</fullName>
    </recommendedName>
</protein>
<keyword evidence="1" id="KW-1133">Transmembrane helix</keyword>
<proteinExistence type="predicted"/>
<gene>
    <name evidence="2" type="ORF">MNBD_GAMMA13-908</name>
</gene>
<evidence type="ECO:0000256" key="1">
    <source>
        <dbReference type="SAM" id="Phobius"/>
    </source>
</evidence>
<dbReference type="Pfam" id="PF16316">
    <property type="entry name" value="DUF4956"/>
    <property type="match status" value="1"/>
</dbReference>
<sequence length="227" mass="25048">MMDTITVQTATEAAGLATLLYVMFLSFVLSTALAYVYQKTFRGLSYSRNYVQAIVLISIISAMIIQAVGDSLARGFGIMAAMAIIRFRTNLKDPRDTLFLFASLAAGIASGAYAFSVAILGTVGFAAAALLLHYSPFGPNSFFDGMLRFNLANHSNSRTHFETVMKTYCKAFSLVTLREIEQGNRLDYAYHIKLRRGKKHNDLLADLRALDDLKGINLMMQEATVDL</sequence>
<evidence type="ECO:0000313" key="2">
    <source>
        <dbReference type="EMBL" id="VAW80476.1"/>
    </source>
</evidence>
<accession>A0A3B0ZIF0</accession>
<keyword evidence="1" id="KW-0812">Transmembrane</keyword>
<organism evidence="2">
    <name type="scientific">hydrothermal vent metagenome</name>
    <dbReference type="NCBI Taxonomy" id="652676"/>
    <lineage>
        <taxon>unclassified sequences</taxon>
        <taxon>metagenomes</taxon>
        <taxon>ecological metagenomes</taxon>
    </lineage>
</organism>
<evidence type="ECO:0008006" key="3">
    <source>
        <dbReference type="Google" id="ProtNLM"/>
    </source>
</evidence>